<name>A0ABX9JXX3_9BACT</name>
<dbReference type="Pfam" id="PF09544">
    <property type="entry name" value="DUF2381"/>
    <property type="match status" value="1"/>
</dbReference>
<proteinExistence type="predicted"/>
<feature type="coiled-coil region" evidence="1">
    <location>
        <begin position="135"/>
        <end position="176"/>
    </location>
</feature>
<organism evidence="2 3">
    <name type="scientific">Archangium gephyra</name>
    <dbReference type="NCBI Taxonomy" id="48"/>
    <lineage>
        <taxon>Bacteria</taxon>
        <taxon>Pseudomonadati</taxon>
        <taxon>Myxococcota</taxon>
        <taxon>Myxococcia</taxon>
        <taxon>Myxococcales</taxon>
        <taxon>Cystobacterineae</taxon>
        <taxon>Archangiaceae</taxon>
        <taxon>Archangium</taxon>
    </lineage>
</organism>
<evidence type="ECO:0000313" key="3">
    <source>
        <dbReference type="Proteomes" id="UP000256345"/>
    </source>
</evidence>
<gene>
    <name evidence="2" type="ORF">ATI61_108486</name>
</gene>
<dbReference type="RefSeq" id="WP_047856528.1">
    <property type="nucleotide sequence ID" value="NZ_CP011509.1"/>
</dbReference>
<keyword evidence="3" id="KW-1185">Reference proteome</keyword>
<evidence type="ECO:0000313" key="2">
    <source>
        <dbReference type="EMBL" id="REG28943.1"/>
    </source>
</evidence>
<sequence length="304" mass="33771">MLPPSCILLLVLHQGAPLIQPPPDAVCKQLQRIELALVPLAEAPEICVSPGLMTNFVFDSPVKVELQDEVRFQEMTRGRSTLSLLPPPDLVKGERLRLTATLGEGSTQQRVTFSLVGDPGRSTHQVEVYRDKRPREALQLEIAQGQAKNQQLLDELDQTRAQLAQLRVRLEQASGLLGLIANKTLSEKGIQRQELKKKELVRSEGVLAYEWGYGYRSDKSIAAELWLKNSSPEPWTAAVGSLVDAQGHEVGRMKLRQENPIEPNSEGSVIVEVDAPRTQGHGELMLWLRDENSRGITVRGLTFP</sequence>
<protein>
    <submittedName>
        <fullName evidence="2">Uncharacterized protein (TIGR02268 family)</fullName>
    </submittedName>
</protein>
<dbReference type="EMBL" id="QUMU01000008">
    <property type="protein sequence ID" value="REG28943.1"/>
    <property type="molecule type" value="Genomic_DNA"/>
</dbReference>
<keyword evidence="1" id="KW-0175">Coiled coil</keyword>
<dbReference type="NCBIfam" id="TIGR02268">
    <property type="entry name" value="Myxococcus xanthus paralogous family TIGR02268"/>
    <property type="match status" value="1"/>
</dbReference>
<dbReference type="Proteomes" id="UP000256345">
    <property type="component" value="Unassembled WGS sequence"/>
</dbReference>
<dbReference type="InterPro" id="IPR011754">
    <property type="entry name" value="Mxa_paralog_2268"/>
</dbReference>
<comment type="caution">
    <text evidence="2">The sequence shown here is derived from an EMBL/GenBank/DDBJ whole genome shotgun (WGS) entry which is preliminary data.</text>
</comment>
<accession>A0ABX9JXX3</accession>
<reference evidence="2 3" key="1">
    <citation type="submission" date="2018-08" db="EMBL/GenBank/DDBJ databases">
        <title>Genomic Encyclopedia of Archaeal and Bacterial Type Strains, Phase II (KMG-II): from individual species to whole genera.</title>
        <authorList>
            <person name="Goeker M."/>
        </authorList>
    </citation>
    <scope>NUCLEOTIDE SEQUENCE [LARGE SCALE GENOMIC DNA]</scope>
    <source>
        <strain evidence="2 3">DSM 2261</strain>
    </source>
</reference>
<evidence type="ECO:0000256" key="1">
    <source>
        <dbReference type="SAM" id="Coils"/>
    </source>
</evidence>